<reference evidence="1 2" key="1">
    <citation type="submission" date="2019-10" db="EMBL/GenBank/DDBJ databases">
        <title>Complete genome sequence of bacteriophage vB_RLeM_RL38JI.</title>
        <authorList>
            <person name="Gunathilake D."/>
            <person name="Bhat S."/>
            <person name="Yost C.K."/>
            <person name="Hynes M.F."/>
        </authorList>
    </citation>
    <scope>NUCLEOTIDE SEQUENCE [LARGE SCALE GENOMIC DNA]</scope>
</reference>
<sequence>MNTAFLHNMKRSRKSSVSDAYHRRAGYTFVGFTHPTMNYIIEVDCFMNMVRLHHTKDVSDDRRIFSALSTSY</sequence>
<evidence type="ECO:0000313" key="1">
    <source>
        <dbReference type="EMBL" id="QGZ14053.1"/>
    </source>
</evidence>
<dbReference type="EMBL" id="MN549360">
    <property type="protein sequence ID" value="QGZ14053.1"/>
    <property type="molecule type" value="Genomic_DNA"/>
</dbReference>
<name>A0A6B9J314_9CAUD</name>
<evidence type="ECO:0000313" key="2">
    <source>
        <dbReference type="Proteomes" id="UP000436513"/>
    </source>
</evidence>
<organism evidence="1 2">
    <name type="scientific">Rhizobium phage RL38J1</name>
    <dbReference type="NCBI Taxonomy" id="2663232"/>
    <lineage>
        <taxon>Viruses</taxon>
        <taxon>Duplodnaviria</taxon>
        <taxon>Heunggongvirae</taxon>
        <taxon>Uroviricota</taxon>
        <taxon>Caudoviricetes</taxon>
        <taxon>Pootjesviridae</taxon>
        <taxon>Innesvirus</taxon>
        <taxon>Innesvirus RL38J1</taxon>
    </lineage>
</organism>
<gene>
    <name evidence="1" type="ORF">RL38J1_180</name>
</gene>
<proteinExistence type="predicted"/>
<accession>A0A6B9J314</accession>
<protein>
    <submittedName>
        <fullName evidence="1">Uncharacterized protein</fullName>
    </submittedName>
</protein>
<keyword evidence="2" id="KW-1185">Reference proteome</keyword>
<dbReference type="Proteomes" id="UP000436513">
    <property type="component" value="Segment"/>
</dbReference>